<accession>A0A3N2C0A3</accession>
<evidence type="ECO:0000313" key="1">
    <source>
        <dbReference type="EMBL" id="ROR80921.1"/>
    </source>
</evidence>
<reference evidence="1 2" key="1">
    <citation type="submission" date="2018-11" db="EMBL/GenBank/DDBJ databases">
        <title>Sequencing the genomes of 1000 actinobacteria strains.</title>
        <authorList>
            <person name="Klenk H.-P."/>
        </authorList>
    </citation>
    <scope>NUCLEOTIDE SEQUENCE [LARGE SCALE GENOMIC DNA]</scope>
    <source>
        <strain evidence="1 2">DSM 14012</strain>
    </source>
</reference>
<dbReference type="EMBL" id="RKHL01000001">
    <property type="protein sequence ID" value="ROR80921.1"/>
    <property type="molecule type" value="Genomic_DNA"/>
</dbReference>
<dbReference type="RefSeq" id="WP_085511008.1">
    <property type="nucleotide sequence ID" value="NZ_FXAP01000001.1"/>
</dbReference>
<keyword evidence="2" id="KW-1185">Reference proteome</keyword>
<evidence type="ECO:0000313" key="2">
    <source>
        <dbReference type="Proteomes" id="UP000266915"/>
    </source>
</evidence>
<gene>
    <name evidence="1" type="ORF">EDD42_0968</name>
</gene>
<comment type="caution">
    <text evidence="1">The sequence shown here is derived from an EMBL/GenBank/DDBJ whole genome shotgun (WGS) entry which is preliminary data.</text>
</comment>
<evidence type="ECO:0008006" key="3">
    <source>
        <dbReference type="Google" id="ProtNLM"/>
    </source>
</evidence>
<sequence length="213" mass="23809">MERSLETSVSQAVDAWLRWLPRWHPAAHRGRTRICRRCIGSPILRAAGLVDDVPHQVQHGLATRMKALVDHAVAEYTERNLPVLRAELRAADLREAQRSYRPGEGLDPEFDGLQLDPDPDPEQPYLFTLAELGESQARTVPPPPPLSDDAKEALRTEIALADQCANETGRRICELLVGHRLAIHDAVERYVEPQVTALLDDLALELDSPSSPW</sequence>
<organism evidence="1 2">
    <name type="scientific">Plantibacter flavus</name>
    <dbReference type="NCBI Taxonomy" id="150123"/>
    <lineage>
        <taxon>Bacteria</taxon>
        <taxon>Bacillati</taxon>
        <taxon>Actinomycetota</taxon>
        <taxon>Actinomycetes</taxon>
        <taxon>Micrococcales</taxon>
        <taxon>Microbacteriaceae</taxon>
        <taxon>Plantibacter</taxon>
    </lineage>
</organism>
<dbReference type="Proteomes" id="UP000266915">
    <property type="component" value="Unassembled WGS sequence"/>
</dbReference>
<name>A0A3N2C0A3_9MICO</name>
<dbReference type="AlphaFoldDB" id="A0A3N2C0A3"/>
<protein>
    <recommendedName>
        <fullName evidence="3">Spermidine/putrescine ABC transporter substrate-binding protein</fullName>
    </recommendedName>
</protein>
<proteinExistence type="predicted"/>